<keyword evidence="3" id="KW-1185">Reference proteome</keyword>
<name>A0A6I8M769_9FUSO</name>
<dbReference type="AlphaFoldDB" id="A0A6I8M769"/>
<sequence length="286" mass="32996">MKKMILNFILIFGFISFSDTILTTTNATYTLTNLLTKDMGVNVVSVFETATSMDTNQDIYFKKSEYALDRFNDIVAVVDLKNIWKNDLLYKYSRLSNIRTVEIDASTTYTDNSSLIMTLFKDNPYIWLDFTNAKKMLNIIHSDLVSLYPKSKKILDKNLYEALNEINNIENMYLDIYNIDGVIILNNSLAYLVSYLNIPYILVDDLSKLEKTIKETGFNTVLTNRYESKETKDLISKNKASLTYIKTGKMPVEDEDDEDLMSKSALTDIYLYNLKELKKLNNSKGE</sequence>
<dbReference type="GO" id="GO:0030001">
    <property type="term" value="P:metal ion transport"/>
    <property type="evidence" value="ECO:0007669"/>
    <property type="project" value="InterPro"/>
</dbReference>
<evidence type="ECO:0000313" key="3">
    <source>
        <dbReference type="Proteomes" id="UP000419017"/>
    </source>
</evidence>
<feature type="signal peptide" evidence="1">
    <location>
        <begin position="1"/>
        <end position="18"/>
    </location>
</feature>
<dbReference type="Gene3D" id="3.40.50.1980">
    <property type="entry name" value="Nitrogenase molybdenum iron protein domain"/>
    <property type="match status" value="1"/>
</dbReference>
<evidence type="ECO:0008006" key="4">
    <source>
        <dbReference type="Google" id="ProtNLM"/>
    </source>
</evidence>
<reference evidence="2 3" key="1">
    <citation type="submission" date="2019-10" db="EMBL/GenBank/DDBJ databases">
        <authorList>
            <person name="Blom J."/>
        </authorList>
    </citation>
    <scope>NUCLEOTIDE SEQUENCE [LARGE SCALE GENOMIC DNA]</scope>
    <source>
        <strain evidence="2 3">ES3154-GLU</strain>
    </source>
</reference>
<keyword evidence="1" id="KW-0732">Signal</keyword>
<evidence type="ECO:0000256" key="1">
    <source>
        <dbReference type="SAM" id="SignalP"/>
    </source>
</evidence>
<dbReference type="EMBL" id="CABWIB010000001">
    <property type="protein sequence ID" value="VWL85714.1"/>
    <property type="molecule type" value="Genomic_DNA"/>
</dbReference>
<organism evidence="2 3">
    <name type="scientific">Oceanivirga miroungae</name>
    <dbReference type="NCBI Taxonomy" id="1130046"/>
    <lineage>
        <taxon>Bacteria</taxon>
        <taxon>Fusobacteriati</taxon>
        <taxon>Fusobacteriota</taxon>
        <taxon>Fusobacteriia</taxon>
        <taxon>Fusobacteriales</taxon>
        <taxon>Leptotrichiaceae</taxon>
        <taxon>Oceanivirga</taxon>
    </lineage>
</organism>
<dbReference type="SUPFAM" id="SSF53807">
    <property type="entry name" value="Helical backbone' metal receptor"/>
    <property type="match status" value="1"/>
</dbReference>
<dbReference type="RefSeq" id="WP_156683688.1">
    <property type="nucleotide sequence ID" value="NZ_CABWIB010000001.1"/>
</dbReference>
<dbReference type="Proteomes" id="UP000419017">
    <property type="component" value="Unassembled WGS sequence"/>
</dbReference>
<feature type="chain" id="PRO_5026166445" description="Periplasmic solute binding protein" evidence="1">
    <location>
        <begin position="19"/>
        <end position="286"/>
    </location>
</feature>
<gene>
    <name evidence="2" type="ORF">OMES3154_01002</name>
</gene>
<evidence type="ECO:0000313" key="2">
    <source>
        <dbReference type="EMBL" id="VWL85714.1"/>
    </source>
</evidence>
<protein>
    <recommendedName>
        <fullName evidence="4">Periplasmic solute binding protein</fullName>
    </recommendedName>
</protein>
<dbReference type="InterPro" id="IPR006127">
    <property type="entry name" value="ZnuA-like"/>
</dbReference>
<proteinExistence type="predicted"/>
<dbReference type="Pfam" id="PF01297">
    <property type="entry name" value="ZnuA"/>
    <property type="match status" value="1"/>
</dbReference>
<dbReference type="GO" id="GO:0046872">
    <property type="term" value="F:metal ion binding"/>
    <property type="evidence" value="ECO:0007669"/>
    <property type="project" value="InterPro"/>
</dbReference>
<accession>A0A6I8M769</accession>